<dbReference type="InterPro" id="IPR035926">
    <property type="entry name" value="NusB-like_sf"/>
</dbReference>
<evidence type="ECO:0000313" key="2">
    <source>
        <dbReference type="Proteomes" id="UP001359559"/>
    </source>
</evidence>
<keyword evidence="2" id="KW-1185">Reference proteome</keyword>
<dbReference type="Gene3D" id="1.10.940.10">
    <property type="entry name" value="NusB-like"/>
    <property type="match status" value="1"/>
</dbReference>
<reference evidence="1 2" key="1">
    <citation type="submission" date="2024-01" db="EMBL/GenBank/DDBJ databases">
        <title>The genomes of 5 underutilized Papilionoideae crops provide insights into root nodulation and disease resistance.</title>
        <authorList>
            <person name="Yuan L."/>
        </authorList>
    </citation>
    <scope>NUCLEOTIDE SEQUENCE [LARGE SCALE GENOMIC DNA]</scope>
    <source>
        <strain evidence="1">LY-2023</strain>
        <tissue evidence="1">Leaf</tissue>
    </source>
</reference>
<dbReference type="GO" id="GO:0006353">
    <property type="term" value="P:DNA-templated transcription termination"/>
    <property type="evidence" value="ECO:0007669"/>
    <property type="project" value="InterPro"/>
</dbReference>
<dbReference type="PANTHER" id="PTHR11078:SF3">
    <property type="entry name" value="ANTITERMINATION NUSB DOMAIN-CONTAINING PROTEIN"/>
    <property type="match status" value="1"/>
</dbReference>
<evidence type="ECO:0000313" key="1">
    <source>
        <dbReference type="EMBL" id="KAK7317930.1"/>
    </source>
</evidence>
<dbReference type="SUPFAM" id="SSF48013">
    <property type="entry name" value="NusB-like"/>
    <property type="match status" value="1"/>
</dbReference>
<comment type="caution">
    <text evidence="1">The sequence shown here is derived from an EMBL/GenBank/DDBJ whole genome shotgun (WGS) entry which is preliminary data.</text>
</comment>
<proteinExistence type="predicted"/>
<dbReference type="EMBL" id="JAYKXN010000001">
    <property type="protein sequence ID" value="KAK7317930.1"/>
    <property type="molecule type" value="Genomic_DNA"/>
</dbReference>
<dbReference type="InterPro" id="IPR011605">
    <property type="entry name" value="NusB_fam"/>
</dbReference>
<dbReference type="GO" id="GO:0009507">
    <property type="term" value="C:chloroplast"/>
    <property type="evidence" value="ECO:0007669"/>
    <property type="project" value="TreeGrafter"/>
</dbReference>
<protein>
    <submittedName>
        <fullName evidence="1">Uncharacterized protein</fullName>
    </submittedName>
</protein>
<accession>A0AAN9PZ22</accession>
<dbReference type="Proteomes" id="UP001359559">
    <property type="component" value="Unassembled WGS sequence"/>
</dbReference>
<gene>
    <name evidence="1" type="ORF">RJT34_02565</name>
</gene>
<dbReference type="AlphaFoldDB" id="A0AAN9PZ22"/>
<sequence>MEGAWLPLCSPSSCATPSKPKIPFLQRSSSLPNHRHFPQNAPSFTPPNSLRASTFSLDQRQPPVLEKPDNSLLAFPKIDKTGRFCSPRAARELALSIIYAACLEGLDPVRLFERRMNARRDGYEFDKEKLLKYNHMSFGGPPVTVQSDEEANEILQDIEEESAIEAEVLTAPPKLVYNKLILRFTRKLLVAVRDRWDDHVQVINKVVPQNWKNEPAGKILELSILHLAMSEMAVLETRHQIVINEVAMWHYYLQQRLVVWLAGGGGFCVLDWAVSLVDYVLDPFGRGFGTFIDILQSWRSQFSHP</sequence>
<organism evidence="1 2">
    <name type="scientific">Clitoria ternatea</name>
    <name type="common">Butterfly pea</name>
    <dbReference type="NCBI Taxonomy" id="43366"/>
    <lineage>
        <taxon>Eukaryota</taxon>
        <taxon>Viridiplantae</taxon>
        <taxon>Streptophyta</taxon>
        <taxon>Embryophyta</taxon>
        <taxon>Tracheophyta</taxon>
        <taxon>Spermatophyta</taxon>
        <taxon>Magnoliopsida</taxon>
        <taxon>eudicotyledons</taxon>
        <taxon>Gunneridae</taxon>
        <taxon>Pentapetalae</taxon>
        <taxon>rosids</taxon>
        <taxon>fabids</taxon>
        <taxon>Fabales</taxon>
        <taxon>Fabaceae</taxon>
        <taxon>Papilionoideae</taxon>
        <taxon>50 kb inversion clade</taxon>
        <taxon>NPAAA clade</taxon>
        <taxon>indigoferoid/millettioid clade</taxon>
        <taxon>Phaseoleae</taxon>
        <taxon>Clitoria</taxon>
    </lineage>
</organism>
<dbReference type="PANTHER" id="PTHR11078">
    <property type="entry name" value="N UTILIZATION SUBSTANCE PROTEIN B-RELATED"/>
    <property type="match status" value="1"/>
</dbReference>
<name>A0AAN9PZ22_CLITE</name>